<evidence type="ECO:0000313" key="2">
    <source>
        <dbReference type="EMBL" id="MBB5963808.1"/>
    </source>
</evidence>
<sequence length="69" mass="7788">MRRRILVSGDSPEAVTMDSGLILLVFLAFLFSWGLNRVRRALRFGPVAYTGVMIVFIIAMLAVWGQTMR</sequence>
<reference evidence="2 3" key="1">
    <citation type="submission" date="2020-08" db="EMBL/GenBank/DDBJ databases">
        <title>Genomic Encyclopedia of Type Strains, Phase III (KMG-III): the genomes of soil and plant-associated and newly described type strains.</title>
        <authorList>
            <person name="Whitman W."/>
        </authorList>
    </citation>
    <scope>NUCLEOTIDE SEQUENCE [LARGE SCALE GENOMIC DNA]</scope>
    <source>
        <strain evidence="2 3">CECT 3303</strain>
    </source>
</reference>
<feature type="transmembrane region" description="Helical" evidence="1">
    <location>
        <begin position="47"/>
        <end position="65"/>
    </location>
</feature>
<protein>
    <submittedName>
        <fullName evidence="2">High-affinity Fe2+/Pb2+ permease</fullName>
    </submittedName>
</protein>
<comment type="caution">
    <text evidence="2">The sequence shown here is derived from an EMBL/GenBank/DDBJ whole genome shotgun (WGS) entry which is preliminary data.</text>
</comment>
<keyword evidence="3" id="KW-1185">Reference proteome</keyword>
<dbReference type="EMBL" id="JACHJJ010000009">
    <property type="protein sequence ID" value="MBB5963808.1"/>
    <property type="molecule type" value="Genomic_DNA"/>
</dbReference>
<accession>A0A841D627</accession>
<keyword evidence="1" id="KW-1133">Transmembrane helix</keyword>
<keyword evidence="1" id="KW-0812">Transmembrane</keyword>
<evidence type="ECO:0000313" key="3">
    <source>
        <dbReference type="Proteomes" id="UP000562352"/>
    </source>
</evidence>
<dbReference type="Proteomes" id="UP000562352">
    <property type="component" value="Unassembled WGS sequence"/>
</dbReference>
<keyword evidence="1" id="KW-0472">Membrane</keyword>
<dbReference type="RefSeq" id="WP_184942554.1">
    <property type="nucleotide sequence ID" value="NZ_BAAAWZ010000001.1"/>
</dbReference>
<organism evidence="2 3">
    <name type="scientific">Planomonospora venezuelensis</name>
    <dbReference type="NCBI Taxonomy" id="1999"/>
    <lineage>
        <taxon>Bacteria</taxon>
        <taxon>Bacillati</taxon>
        <taxon>Actinomycetota</taxon>
        <taxon>Actinomycetes</taxon>
        <taxon>Streptosporangiales</taxon>
        <taxon>Streptosporangiaceae</taxon>
        <taxon>Planomonospora</taxon>
    </lineage>
</organism>
<name>A0A841D627_PLAVE</name>
<dbReference type="AlphaFoldDB" id="A0A841D627"/>
<feature type="transmembrane region" description="Helical" evidence="1">
    <location>
        <begin position="15"/>
        <end position="35"/>
    </location>
</feature>
<evidence type="ECO:0000256" key="1">
    <source>
        <dbReference type="SAM" id="Phobius"/>
    </source>
</evidence>
<proteinExistence type="predicted"/>
<gene>
    <name evidence="2" type="ORF">FHS22_003090</name>
</gene>